<dbReference type="InterPro" id="IPR008889">
    <property type="entry name" value="VQ"/>
</dbReference>
<sequence length="134" mass="14723">MEKLSGSKQKSPKAAKAKKKPVKVVYISNPMRVEASASEFKGVVQELTGQDSDISDLSKFGDGRPETERAPPKDPPAAAAELQLQQQRQDTGDMFDEIFTPQVLEDLAGIMPPGPFYEPLSPHLEGTRRKRDGE</sequence>
<feature type="compositionally biased region" description="Basic and acidic residues" evidence="1">
    <location>
        <begin position="125"/>
        <end position="134"/>
    </location>
</feature>
<protein>
    <recommendedName>
        <fullName evidence="2">VQ domain-containing protein</fullName>
    </recommendedName>
</protein>
<dbReference type="OrthoDB" id="665788at2759"/>
<feature type="region of interest" description="Disordered" evidence="1">
    <location>
        <begin position="47"/>
        <end position="88"/>
    </location>
</feature>
<dbReference type="InterPro" id="IPR039335">
    <property type="entry name" value="SIB1/2"/>
</dbReference>
<dbReference type="PANTHER" id="PTHR33624">
    <property type="entry name" value="SIGMA FACTOR BINDING PROTEIN 1, CHLOROPLASTIC"/>
    <property type="match status" value="1"/>
</dbReference>
<dbReference type="PANTHER" id="PTHR33624:SF17">
    <property type="entry name" value="OS07G0687400 PROTEIN"/>
    <property type="match status" value="1"/>
</dbReference>
<feature type="compositionally biased region" description="Basic residues" evidence="1">
    <location>
        <begin position="10"/>
        <end position="21"/>
    </location>
</feature>
<gene>
    <name evidence="3" type="ORF">SI8410_06008992</name>
</gene>
<evidence type="ECO:0000313" key="4">
    <source>
        <dbReference type="Proteomes" id="UP000663760"/>
    </source>
</evidence>
<evidence type="ECO:0000313" key="3">
    <source>
        <dbReference type="EMBL" id="CAA7398327.1"/>
    </source>
</evidence>
<keyword evidence="4" id="KW-1185">Reference proteome</keyword>
<feature type="domain" description="VQ" evidence="2">
    <location>
        <begin position="27"/>
        <end position="53"/>
    </location>
</feature>
<reference evidence="3" key="1">
    <citation type="submission" date="2020-02" db="EMBL/GenBank/DDBJ databases">
        <authorList>
            <person name="Scholz U."/>
            <person name="Mascher M."/>
            <person name="Fiebig A."/>
        </authorList>
    </citation>
    <scope>NUCLEOTIDE SEQUENCE</scope>
</reference>
<dbReference type="Proteomes" id="UP000663760">
    <property type="component" value="Chromosome 6"/>
</dbReference>
<feature type="region of interest" description="Disordered" evidence="1">
    <location>
        <begin position="1"/>
        <end position="21"/>
    </location>
</feature>
<dbReference type="Pfam" id="PF05678">
    <property type="entry name" value="VQ"/>
    <property type="match status" value="1"/>
</dbReference>
<proteinExistence type="predicted"/>
<feature type="compositionally biased region" description="Basic and acidic residues" evidence="1">
    <location>
        <begin position="59"/>
        <end position="72"/>
    </location>
</feature>
<organism evidence="3 4">
    <name type="scientific">Spirodela intermedia</name>
    <name type="common">Intermediate duckweed</name>
    <dbReference type="NCBI Taxonomy" id="51605"/>
    <lineage>
        <taxon>Eukaryota</taxon>
        <taxon>Viridiplantae</taxon>
        <taxon>Streptophyta</taxon>
        <taxon>Embryophyta</taxon>
        <taxon>Tracheophyta</taxon>
        <taxon>Spermatophyta</taxon>
        <taxon>Magnoliopsida</taxon>
        <taxon>Liliopsida</taxon>
        <taxon>Araceae</taxon>
        <taxon>Lemnoideae</taxon>
        <taxon>Spirodela</taxon>
    </lineage>
</organism>
<feature type="compositionally biased region" description="Low complexity" evidence="1">
    <location>
        <begin position="76"/>
        <end position="87"/>
    </location>
</feature>
<evidence type="ECO:0000259" key="2">
    <source>
        <dbReference type="Pfam" id="PF05678"/>
    </source>
</evidence>
<dbReference type="AlphaFoldDB" id="A0A7I8KKK5"/>
<accession>A0A7I8KKK5</accession>
<feature type="region of interest" description="Disordered" evidence="1">
    <location>
        <begin position="109"/>
        <end position="134"/>
    </location>
</feature>
<name>A0A7I8KKK5_SPIIN</name>
<evidence type="ECO:0000256" key="1">
    <source>
        <dbReference type="SAM" id="MobiDB-lite"/>
    </source>
</evidence>
<dbReference type="EMBL" id="LR746269">
    <property type="protein sequence ID" value="CAA7398327.1"/>
    <property type="molecule type" value="Genomic_DNA"/>
</dbReference>